<evidence type="ECO:0000313" key="2">
    <source>
        <dbReference type="Proteomes" id="UP000078512"/>
    </source>
</evidence>
<sequence>MRFTGSLVCSIGPLNESPNPRPSTYTPEPSLAQTVVVVVCLPSFCHLSSTAFMPHYSLHSSLYTKHPQFYSFSYPSFAPFFQVKDASVQCKSKKGNNLWTPTPPTPLLHGSISCLSIDRLHSAVTLIPINNDPRKTIKEFFPFRTFLCLILYLCQPSHPVRA</sequence>
<evidence type="ECO:0000313" key="1">
    <source>
        <dbReference type="EMBL" id="OAQ34304.1"/>
    </source>
</evidence>
<keyword evidence="2" id="KW-1185">Reference proteome</keyword>
<gene>
    <name evidence="1" type="ORF">K457DRAFT_824017</name>
</gene>
<reference evidence="1 2" key="1">
    <citation type="submission" date="2016-05" db="EMBL/GenBank/DDBJ databases">
        <title>Genome sequencing reveals origins of a unique bacterial endosymbiosis in the earliest lineages of terrestrial Fungi.</title>
        <authorList>
            <consortium name="DOE Joint Genome Institute"/>
            <person name="Uehling J."/>
            <person name="Gryganskyi A."/>
            <person name="Hameed K."/>
            <person name="Tschaplinski T."/>
            <person name="Misztal P."/>
            <person name="Wu S."/>
            <person name="Desiro A."/>
            <person name="Vande Pol N."/>
            <person name="Du Z.-Y."/>
            <person name="Zienkiewicz A."/>
            <person name="Zienkiewicz K."/>
            <person name="Morin E."/>
            <person name="Tisserant E."/>
            <person name="Splivallo R."/>
            <person name="Hainaut M."/>
            <person name="Henrissat B."/>
            <person name="Ohm R."/>
            <person name="Kuo A."/>
            <person name="Yan J."/>
            <person name="Lipzen A."/>
            <person name="Nolan M."/>
            <person name="Labutti K."/>
            <person name="Barry K."/>
            <person name="Goldstein A."/>
            <person name="Labbe J."/>
            <person name="Schadt C."/>
            <person name="Tuskan G."/>
            <person name="Grigoriev I."/>
            <person name="Martin F."/>
            <person name="Vilgalys R."/>
            <person name="Bonito G."/>
        </authorList>
    </citation>
    <scope>NUCLEOTIDE SEQUENCE [LARGE SCALE GENOMIC DNA]</scope>
    <source>
        <strain evidence="1 2">AG-77</strain>
    </source>
</reference>
<protein>
    <submittedName>
        <fullName evidence="1">Uncharacterized protein</fullName>
    </submittedName>
</protein>
<proteinExistence type="predicted"/>
<dbReference type="AlphaFoldDB" id="A0A197KD35"/>
<dbReference type="Proteomes" id="UP000078512">
    <property type="component" value="Unassembled WGS sequence"/>
</dbReference>
<name>A0A197KD35_9FUNG</name>
<dbReference type="EMBL" id="KV442018">
    <property type="protein sequence ID" value="OAQ34304.1"/>
    <property type="molecule type" value="Genomic_DNA"/>
</dbReference>
<organism evidence="1 2">
    <name type="scientific">Linnemannia elongata AG-77</name>
    <dbReference type="NCBI Taxonomy" id="1314771"/>
    <lineage>
        <taxon>Eukaryota</taxon>
        <taxon>Fungi</taxon>
        <taxon>Fungi incertae sedis</taxon>
        <taxon>Mucoromycota</taxon>
        <taxon>Mortierellomycotina</taxon>
        <taxon>Mortierellomycetes</taxon>
        <taxon>Mortierellales</taxon>
        <taxon>Mortierellaceae</taxon>
        <taxon>Linnemannia</taxon>
    </lineage>
</organism>
<accession>A0A197KD35</accession>